<evidence type="ECO:0000313" key="4">
    <source>
        <dbReference type="EMBL" id="CAF3787024.1"/>
    </source>
</evidence>
<dbReference type="AlphaFoldDB" id="A0A819B4E3"/>
<sequence length="78" mass="9082">MDHIQINDQQPTTYYFKLLADLLTTELISLSGMMQQQTDSSSLFISLNDALQIFDRFGIRHVQIIDMPKRLLELCSYN</sequence>
<evidence type="ECO:0000313" key="2">
    <source>
        <dbReference type="EMBL" id="CAF1039487.1"/>
    </source>
</evidence>
<dbReference type="OrthoDB" id="10385537at2759"/>
<dbReference type="Proteomes" id="UP000663874">
    <property type="component" value="Unassembled WGS sequence"/>
</dbReference>
<proteinExistence type="predicted"/>
<gene>
    <name evidence="4" type="ORF">FNK824_LOCUS14217</name>
    <name evidence="6" type="ORF">JBS370_LOCUS16140</name>
    <name evidence="5" type="ORF">OTI717_LOCUS17693</name>
    <name evidence="2" type="ORF">RFH988_LOCUS16141</name>
    <name evidence="3" type="ORF">SEV965_LOCUS13810</name>
    <name evidence="1" type="ORF">ZHD862_LOCUS9953</name>
</gene>
<evidence type="ECO:0000313" key="5">
    <source>
        <dbReference type="EMBL" id="CAF3790533.1"/>
    </source>
</evidence>
<evidence type="ECO:0000313" key="1">
    <source>
        <dbReference type="EMBL" id="CAF0950058.1"/>
    </source>
</evidence>
<dbReference type="EMBL" id="CAJNOO010000813">
    <property type="protein sequence ID" value="CAF1039487.1"/>
    <property type="molecule type" value="Genomic_DNA"/>
</dbReference>
<dbReference type="Proteomes" id="UP000663882">
    <property type="component" value="Unassembled WGS sequence"/>
</dbReference>
<accession>A0A819B4E3</accession>
<dbReference type="Proteomes" id="UP000663823">
    <property type="component" value="Unassembled WGS sequence"/>
</dbReference>
<evidence type="ECO:0000313" key="6">
    <source>
        <dbReference type="EMBL" id="CAF3815704.1"/>
    </source>
</evidence>
<dbReference type="EMBL" id="CAJOBE010001940">
    <property type="protein sequence ID" value="CAF3787024.1"/>
    <property type="molecule type" value="Genomic_DNA"/>
</dbReference>
<reference evidence="5" key="1">
    <citation type="submission" date="2021-02" db="EMBL/GenBank/DDBJ databases">
        <authorList>
            <person name="Nowell W R."/>
        </authorList>
    </citation>
    <scope>NUCLEOTIDE SEQUENCE</scope>
</reference>
<organism evidence="5 7">
    <name type="scientific">Rotaria sordida</name>
    <dbReference type="NCBI Taxonomy" id="392033"/>
    <lineage>
        <taxon>Eukaryota</taxon>
        <taxon>Metazoa</taxon>
        <taxon>Spiralia</taxon>
        <taxon>Gnathifera</taxon>
        <taxon>Rotifera</taxon>
        <taxon>Eurotatoria</taxon>
        <taxon>Bdelloidea</taxon>
        <taxon>Philodinida</taxon>
        <taxon>Philodinidae</taxon>
        <taxon>Rotaria</taxon>
    </lineage>
</organism>
<dbReference type="EMBL" id="CAJOAX010002357">
    <property type="protein sequence ID" value="CAF3790533.1"/>
    <property type="molecule type" value="Genomic_DNA"/>
</dbReference>
<comment type="caution">
    <text evidence="5">The sequence shown here is derived from an EMBL/GenBank/DDBJ whole genome shotgun (WGS) entry which is preliminary data.</text>
</comment>
<dbReference type="Proteomes" id="UP000663889">
    <property type="component" value="Unassembled WGS sequence"/>
</dbReference>
<dbReference type="Proteomes" id="UP000663836">
    <property type="component" value="Unassembled WGS sequence"/>
</dbReference>
<name>A0A819B4E3_9BILA</name>
<evidence type="ECO:0000313" key="3">
    <source>
        <dbReference type="EMBL" id="CAF1060214.1"/>
    </source>
</evidence>
<evidence type="ECO:0000313" key="7">
    <source>
        <dbReference type="Proteomes" id="UP000663823"/>
    </source>
</evidence>
<protein>
    <submittedName>
        <fullName evidence="5">Uncharacterized protein</fullName>
    </submittedName>
</protein>
<dbReference type="EMBL" id="CAJNOT010000350">
    <property type="protein sequence ID" value="CAF0950058.1"/>
    <property type="molecule type" value="Genomic_DNA"/>
</dbReference>
<dbReference type="EMBL" id="CAJOBD010001598">
    <property type="protein sequence ID" value="CAF3815704.1"/>
    <property type="molecule type" value="Genomic_DNA"/>
</dbReference>
<dbReference type="EMBL" id="CAJNOU010000666">
    <property type="protein sequence ID" value="CAF1060214.1"/>
    <property type="molecule type" value="Genomic_DNA"/>
</dbReference>
<dbReference type="Proteomes" id="UP000663864">
    <property type="component" value="Unassembled WGS sequence"/>
</dbReference>